<accession>A0A2K8P8X9</accession>
<dbReference type="SUPFAM" id="SSF52540">
    <property type="entry name" value="P-loop containing nucleoside triphosphate hydrolases"/>
    <property type="match status" value="1"/>
</dbReference>
<proteinExistence type="predicted"/>
<evidence type="ECO:0000256" key="2">
    <source>
        <dbReference type="ARBA" id="ARBA00022840"/>
    </source>
</evidence>
<keyword evidence="2" id="KW-0067">ATP-binding</keyword>
<dbReference type="Pfam" id="PF13191">
    <property type="entry name" value="AAA_16"/>
    <property type="match status" value="1"/>
</dbReference>
<dbReference type="SUPFAM" id="SSF46894">
    <property type="entry name" value="C-terminal effector domain of the bipartite response regulators"/>
    <property type="match status" value="1"/>
</dbReference>
<dbReference type="InterPro" id="IPR036388">
    <property type="entry name" value="WH-like_DNA-bd_sf"/>
</dbReference>
<dbReference type="InterPro" id="IPR016032">
    <property type="entry name" value="Sig_transdc_resp-reg_C-effctor"/>
</dbReference>
<dbReference type="GeneID" id="49382143"/>
<dbReference type="InterPro" id="IPR041664">
    <property type="entry name" value="AAA_16"/>
</dbReference>
<dbReference type="PANTHER" id="PTHR16305">
    <property type="entry name" value="TESTICULAR SOLUBLE ADENYLYL CYCLASE"/>
    <property type="match status" value="1"/>
</dbReference>
<dbReference type="KEGG" id="slx:SLAV_05065"/>
<dbReference type="PROSITE" id="PS00622">
    <property type="entry name" value="HTH_LUXR_1"/>
    <property type="match status" value="1"/>
</dbReference>
<keyword evidence="1" id="KW-0547">Nucleotide-binding</keyword>
<evidence type="ECO:0000256" key="1">
    <source>
        <dbReference type="ARBA" id="ARBA00022741"/>
    </source>
</evidence>
<reference evidence="3 4" key="1">
    <citation type="submission" date="2017-11" db="EMBL/GenBank/DDBJ databases">
        <title>Complete genome sequence of Streptomyces lavendulae subsp. lavendulae CCM 3239 (formerly 'Streptomyces aureofaciens CCM 3239'), the producer of the angucycline-type antibiotic auricin.</title>
        <authorList>
            <person name="Busche T."/>
            <person name="Novakova R."/>
            <person name="Al'Dilaimi A."/>
            <person name="Homerova D."/>
            <person name="Feckova L."/>
            <person name="Rezuchova B."/>
            <person name="Mingyar E."/>
            <person name="Csolleiova D."/>
            <person name="Bekeova C."/>
            <person name="Winkler A."/>
            <person name="Sevcikova B."/>
            <person name="Kalinowski J."/>
            <person name="Kormanec J."/>
            <person name="Ruckert C."/>
        </authorList>
    </citation>
    <scope>NUCLEOTIDE SEQUENCE [LARGE SCALE GENOMIC DNA]</scope>
    <source>
        <strain evidence="3 4">CCM 3239</strain>
    </source>
</reference>
<dbReference type="AlphaFoldDB" id="A0A2K8P8X9"/>
<dbReference type="PANTHER" id="PTHR16305:SF35">
    <property type="entry name" value="TRANSCRIPTIONAL ACTIVATOR DOMAIN"/>
    <property type="match status" value="1"/>
</dbReference>
<dbReference type="CDD" id="cd06170">
    <property type="entry name" value="LuxR_C_like"/>
    <property type="match status" value="1"/>
</dbReference>
<dbReference type="InterPro" id="IPR000792">
    <property type="entry name" value="Tscrpt_reg_LuxR_C"/>
</dbReference>
<dbReference type="Pfam" id="PF00196">
    <property type="entry name" value="GerE"/>
    <property type="match status" value="1"/>
</dbReference>
<dbReference type="Proteomes" id="UP000231791">
    <property type="component" value="Chromosome"/>
</dbReference>
<dbReference type="PRINTS" id="PR00038">
    <property type="entry name" value="HTHLUXR"/>
</dbReference>
<dbReference type="GO" id="GO:0005737">
    <property type="term" value="C:cytoplasm"/>
    <property type="evidence" value="ECO:0007669"/>
    <property type="project" value="TreeGrafter"/>
</dbReference>
<dbReference type="GO" id="GO:0004016">
    <property type="term" value="F:adenylate cyclase activity"/>
    <property type="evidence" value="ECO:0007669"/>
    <property type="project" value="TreeGrafter"/>
</dbReference>
<dbReference type="EMBL" id="CP024985">
    <property type="protein sequence ID" value="ATZ22918.1"/>
    <property type="molecule type" value="Genomic_DNA"/>
</dbReference>
<dbReference type="SMART" id="SM00421">
    <property type="entry name" value="HTH_LUXR"/>
    <property type="match status" value="1"/>
</dbReference>
<dbReference type="SUPFAM" id="SSF48452">
    <property type="entry name" value="TPR-like"/>
    <property type="match status" value="1"/>
</dbReference>
<sequence length="970" mass="101522">MQTAFPPSARGERGPARAAVSAEPTKPGAAGRSPVAAGRTPGPAGRSGELAALFACAEAADAGRAGCVVVRGNTGIGKTALIDGFRRDGRLRGATVLHTAGRPERATTEYGAVRELFGPGAEAERVPPRTEWLASTLMARGPLVIVVDDAQWCDGPSLRWLESLIRRTESARLLTVLAWGASGTGPARSALARIVRHPGTRLVGLGPVAEEQVAETVEAILGQAPEPPFTWRCAALSDGNPLLLRRILLRLRRAGVRPEARSVGQVDAAWREVHAASVRAHLRGLTETELRVVRAAAVLDRSDRPPSPADGGTGQTASPERVGALAGVPPRLVPAVLDGHRDDELLSVDGEEAFHAAVLAAAPPGELVRLRTRAARLLNDEGFASAEVARHLLPLPRLDEGWMLGALRDAAERAGRTGPRSAAVPYLRRLMEAEPEETGRVRTALELAGALAATHPAEALDALRGLLDQTRDVRLRASVAVQFAMTALAAGDAAAALAVLSRTPARPAEEPGADAEDRALRGTVELAVLAAGLHRPSAFPAVRERARAALGEEPAPQGSAGLLARALLAAVEGESAREAVDLVGRAVRAEGAAPRDWMRARAAQVLHLADEPGMALEMLDLAMTDDSGCLPRWSLLAERSMVRHRLGDVPGAALDARAALEAVEHPGPGGSALPFVAWGCVRLEQADTEAAETMLDRVASSHLDHTLLGRIPYLMARARIRLGRGDAEGALVCALRCEHGLAEAGLDGRPWAPWRPLAVTALVRLGRTAEAAELAAEARELADRWGTPYALGHALLAAGTVADGDRRTEFLTGAVEALSRSQARLDRARAELLLGGHLARCGDTAGARRHLGRAHETARRCGSPALTAGVRAALAAAGLTGPGPAPRTGAAARPRPCPLSGIEHRVAGAAAEGATNQEIAETLFIARRTVEMHLTSVYRKLGLVGRADLPDALRALAPAPSGPRPQTGAR</sequence>
<dbReference type="Gene3D" id="1.25.40.10">
    <property type="entry name" value="Tetratricopeptide repeat domain"/>
    <property type="match status" value="1"/>
</dbReference>
<gene>
    <name evidence="3" type="ORF">SLAV_05065</name>
</gene>
<protein>
    <submittedName>
        <fullName evidence="3">Bacterial regulatory protein, LuxR family</fullName>
    </submittedName>
</protein>
<dbReference type="GO" id="GO:0006355">
    <property type="term" value="P:regulation of DNA-templated transcription"/>
    <property type="evidence" value="ECO:0007669"/>
    <property type="project" value="InterPro"/>
</dbReference>
<dbReference type="InterPro" id="IPR027417">
    <property type="entry name" value="P-loop_NTPase"/>
</dbReference>
<name>A0A2K8P8X9_STRLA</name>
<dbReference type="PROSITE" id="PS50043">
    <property type="entry name" value="HTH_LUXR_2"/>
    <property type="match status" value="1"/>
</dbReference>
<organism evidence="3 4">
    <name type="scientific">Streptomyces lavendulae subsp. lavendulae</name>
    <dbReference type="NCBI Taxonomy" id="58340"/>
    <lineage>
        <taxon>Bacteria</taxon>
        <taxon>Bacillati</taxon>
        <taxon>Actinomycetota</taxon>
        <taxon>Actinomycetes</taxon>
        <taxon>Kitasatosporales</taxon>
        <taxon>Streptomycetaceae</taxon>
        <taxon>Streptomyces</taxon>
    </lineage>
</organism>
<evidence type="ECO:0000313" key="4">
    <source>
        <dbReference type="Proteomes" id="UP000231791"/>
    </source>
</evidence>
<evidence type="ECO:0000313" key="3">
    <source>
        <dbReference type="EMBL" id="ATZ22918.1"/>
    </source>
</evidence>
<dbReference type="InterPro" id="IPR011990">
    <property type="entry name" value="TPR-like_helical_dom_sf"/>
</dbReference>
<keyword evidence="4" id="KW-1185">Reference proteome</keyword>
<dbReference type="RefSeq" id="WP_100660786.1">
    <property type="nucleotide sequence ID" value="NZ_CP024985.1"/>
</dbReference>
<dbReference type="Gene3D" id="1.10.10.10">
    <property type="entry name" value="Winged helix-like DNA-binding domain superfamily/Winged helix DNA-binding domain"/>
    <property type="match status" value="1"/>
</dbReference>
<dbReference type="GO" id="GO:0005524">
    <property type="term" value="F:ATP binding"/>
    <property type="evidence" value="ECO:0007669"/>
    <property type="project" value="UniProtKB-KW"/>
</dbReference>
<dbReference type="GO" id="GO:0003677">
    <property type="term" value="F:DNA binding"/>
    <property type="evidence" value="ECO:0007669"/>
    <property type="project" value="InterPro"/>
</dbReference>